<evidence type="ECO:0000256" key="1">
    <source>
        <dbReference type="SAM" id="SignalP"/>
    </source>
</evidence>
<proteinExistence type="predicted"/>
<sequence>MRKRIGLLAAAGALALVGATAPTAAADGHGKGYYGVWASNVNVREVYPDACWNYPSPTNCPGILGQVSAPTQVFVRCQFAGQPVGGNPYWVVVEVPGWTHYGVMASYYIDNRTNWIDGVPTECVWAGG</sequence>
<dbReference type="RefSeq" id="WP_030045418.1">
    <property type="nucleotide sequence ID" value="NZ_KL575668.1"/>
</dbReference>
<feature type="signal peptide" evidence="1">
    <location>
        <begin position="1"/>
        <end position="25"/>
    </location>
</feature>
<evidence type="ECO:0000313" key="3">
    <source>
        <dbReference type="Proteomes" id="UP000037251"/>
    </source>
</evidence>
<gene>
    <name evidence="2" type="ORF">ADK37_31250</name>
</gene>
<accession>A0A0L8L001</accession>
<dbReference type="AlphaFoldDB" id="A0A0L8L001"/>
<keyword evidence="3" id="KW-1185">Reference proteome</keyword>
<dbReference type="PATRIC" id="fig|67356.5.peg.6694"/>
<dbReference type="EMBL" id="LGUS01000197">
    <property type="protein sequence ID" value="KOG31435.1"/>
    <property type="molecule type" value="Genomic_DNA"/>
</dbReference>
<reference evidence="3" key="1">
    <citation type="submission" date="2015-07" db="EMBL/GenBank/DDBJ databases">
        <authorList>
            <person name="Ju K.-S."/>
            <person name="Doroghazi J.R."/>
            <person name="Metcalf W.W."/>
        </authorList>
    </citation>
    <scope>NUCLEOTIDE SEQUENCE [LARGE SCALE GENOMIC DNA]</scope>
    <source>
        <strain evidence="3">NRRL 2290</strain>
    </source>
</reference>
<feature type="chain" id="PRO_5044366984" description="Secreted protein" evidence="1">
    <location>
        <begin position="26"/>
        <end position="128"/>
    </location>
</feature>
<dbReference type="OrthoDB" id="4237758at2"/>
<dbReference type="eggNOG" id="ENOG5031JJ9">
    <property type="taxonomic scope" value="Bacteria"/>
</dbReference>
<name>A0A0L8L001_9ACTN</name>
<dbReference type="Proteomes" id="UP000037251">
    <property type="component" value="Unassembled WGS sequence"/>
</dbReference>
<comment type="caution">
    <text evidence="2">The sequence shown here is derived from an EMBL/GenBank/DDBJ whole genome shotgun (WGS) entry which is preliminary data.</text>
</comment>
<dbReference type="STRING" id="67356.AQJ84_26270"/>
<keyword evidence="1" id="KW-0732">Signal</keyword>
<evidence type="ECO:0008006" key="4">
    <source>
        <dbReference type="Google" id="ProtNLM"/>
    </source>
</evidence>
<protein>
    <recommendedName>
        <fullName evidence="4">Secreted protein</fullName>
    </recommendedName>
</protein>
<organism evidence="2 3">
    <name type="scientific">Streptomyces resistomycificus</name>
    <dbReference type="NCBI Taxonomy" id="67356"/>
    <lineage>
        <taxon>Bacteria</taxon>
        <taxon>Bacillati</taxon>
        <taxon>Actinomycetota</taxon>
        <taxon>Actinomycetes</taxon>
        <taxon>Kitasatosporales</taxon>
        <taxon>Streptomycetaceae</taxon>
        <taxon>Streptomyces</taxon>
        <taxon>Streptomyces aurantiacus group</taxon>
    </lineage>
</organism>
<evidence type="ECO:0000313" key="2">
    <source>
        <dbReference type="EMBL" id="KOG31435.1"/>
    </source>
</evidence>